<dbReference type="AlphaFoldDB" id="A0A5J4QH13"/>
<dbReference type="EMBL" id="SNRW01045515">
    <property type="protein sequence ID" value="KAA6320539.1"/>
    <property type="molecule type" value="Genomic_DNA"/>
</dbReference>
<keyword evidence="2" id="KW-0547">Nucleotide-binding</keyword>
<keyword evidence="4" id="KW-0067">ATP-binding</keyword>
<evidence type="ECO:0000256" key="2">
    <source>
        <dbReference type="ARBA" id="ARBA00022741"/>
    </source>
</evidence>
<dbReference type="Gene3D" id="1.10.510.10">
    <property type="entry name" value="Transferase(Phosphotransferase) domain 1"/>
    <property type="match status" value="1"/>
</dbReference>
<protein>
    <recommendedName>
        <fullName evidence="5">Protein kinase domain-containing protein</fullName>
    </recommendedName>
</protein>
<gene>
    <name evidence="6" type="ORF">EZS28_054671</name>
</gene>
<keyword evidence="1" id="KW-0808">Transferase</keyword>
<dbReference type="InterPro" id="IPR000719">
    <property type="entry name" value="Prot_kinase_dom"/>
</dbReference>
<evidence type="ECO:0000259" key="5">
    <source>
        <dbReference type="PROSITE" id="PS50011"/>
    </source>
</evidence>
<dbReference type="OrthoDB" id="5979581at2759"/>
<dbReference type="PROSITE" id="PS50011">
    <property type="entry name" value="PROTEIN_KINASE_DOM"/>
    <property type="match status" value="1"/>
</dbReference>
<accession>A0A5J4QH13</accession>
<dbReference type="PANTHER" id="PTHR24348">
    <property type="entry name" value="SERINE/THREONINE-PROTEIN KINASE UNC-51-RELATED"/>
    <property type="match status" value="1"/>
</dbReference>
<dbReference type="InterPro" id="IPR045269">
    <property type="entry name" value="Atg1-like"/>
</dbReference>
<feature type="domain" description="Protein kinase" evidence="5">
    <location>
        <begin position="1"/>
        <end position="80"/>
    </location>
</feature>
<sequence length="127" mass="14584">MTRKADIYSLGITFYYLITHKFPVNEPTFEEQGKKITRLKNIERPPEIKDDILWDLLSQLLEFDPNKRITTAEALQHPYFTSIEAIADISSEQQDLAQIAAVAQLKGDQSIREIDKDPTFIVTESTI</sequence>
<dbReference type="GO" id="GO:0005776">
    <property type="term" value="C:autophagosome"/>
    <property type="evidence" value="ECO:0007669"/>
    <property type="project" value="TreeGrafter"/>
</dbReference>
<dbReference type="Pfam" id="PF00069">
    <property type="entry name" value="Pkinase"/>
    <property type="match status" value="1"/>
</dbReference>
<evidence type="ECO:0000313" key="6">
    <source>
        <dbReference type="EMBL" id="KAA6320539.1"/>
    </source>
</evidence>
<keyword evidence="3" id="KW-0418">Kinase</keyword>
<dbReference type="SUPFAM" id="SSF56112">
    <property type="entry name" value="Protein kinase-like (PK-like)"/>
    <property type="match status" value="1"/>
</dbReference>
<evidence type="ECO:0000313" key="7">
    <source>
        <dbReference type="Proteomes" id="UP000324800"/>
    </source>
</evidence>
<dbReference type="GO" id="GO:0016020">
    <property type="term" value="C:membrane"/>
    <property type="evidence" value="ECO:0007669"/>
    <property type="project" value="TreeGrafter"/>
</dbReference>
<feature type="non-terminal residue" evidence="6">
    <location>
        <position position="127"/>
    </location>
</feature>
<organism evidence="6 7">
    <name type="scientific">Streblomastix strix</name>
    <dbReference type="NCBI Taxonomy" id="222440"/>
    <lineage>
        <taxon>Eukaryota</taxon>
        <taxon>Metamonada</taxon>
        <taxon>Preaxostyla</taxon>
        <taxon>Oxymonadida</taxon>
        <taxon>Streblomastigidae</taxon>
        <taxon>Streblomastix</taxon>
    </lineage>
</organism>
<dbReference type="Proteomes" id="UP000324800">
    <property type="component" value="Unassembled WGS sequence"/>
</dbReference>
<dbReference type="GO" id="GO:0005524">
    <property type="term" value="F:ATP binding"/>
    <property type="evidence" value="ECO:0007669"/>
    <property type="project" value="UniProtKB-KW"/>
</dbReference>
<evidence type="ECO:0000256" key="3">
    <source>
        <dbReference type="ARBA" id="ARBA00022777"/>
    </source>
</evidence>
<dbReference type="InterPro" id="IPR011009">
    <property type="entry name" value="Kinase-like_dom_sf"/>
</dbReference>
<evidence type="ECO:0000256" key="1">
    <source>
        <dbReference type="ARBA" id="ARBA00022679"/>
    </source>
</evidence>
<dbReference type="GO" id="GO:0010506">
    <property type="term" value="P:regulation of autophagy"/>
    <property type="evidence" value="ECO:0007669"/>
    <property type="project" value="InterPro"/>
</dbReference>
<comment type="caution">
    <text evidence="6">The sequence shown here is derived from an EMBL/GenBank/DDBJ whole genome shotgun (WGS) entry which is preliminary data.</text>
</comment>
<dbReference type="GO" id="GO:0000045">
    <property type="term" value="P:autophagosome assembly"/>
    <property type="evidence" value="ECO:0007669"/>
    <property type="project" value="TreeGrafter"/>
</dbReference>
<dbReference type="GO" id="GO:0005829">
    <property type="term" value="C:cytosol"/>
    <property type="evidence" value="ECO:0007669"/>
    <property type="project" value="TreeGrafter"/>
</dbReference>
<reference evidence="6 7" key="1">
    <citation type="submission" date="2019-03" db="EMBL/GenBank/DDBJ databases">
        <title>Single cell metagenomics reveals metabolic interactions within the superorganism composed of flagellate Streblomastix strix and complex community of Bacteroidetes bacteria on its surface.</title>
        <authorList>
            <person name="Treitli S.C."/>
            <person name="Kolisko M."/>
            <person name="Husnik F."/>
            <person name="Keeling P."/>
            <person name="Hampl V."/>
        </authorList>
    </citation>
    <scope>NUCLEOTIDE SEQUENCE [LARGE SCALE GENOMIC DNA]</scope>
    <source>
        <strain evidence="6">ST1C</strain>
    </source>
</reference>
<dbReference type="GO" id="GO:0000407">
    <property type="term" value="C:phagophore assembly site"/>
    <property type="evidence" value="ECO:0007669"/>
    <property type="project" value="TreeGrafter"/>
</dbReference>
<proteinExistence type="predicted"/>
<name>A0A5J4QH13_9EUKA</name>
<dbReference type="GO" id="GO:0004674">
    <property type="term" value="F:protein serine/threonine kinase activity"/>
    <property type="evidence" value="ECO:0007669"/>
    <property type="project" value="InterPro"/>
</dbReference>
<dbReference type="PANTHER" id="PTHR24348:SF22">
    <property type="entry name" value="NON-SPECIFIC SERINE_THREONINE PROTEIN KINASE"/>
    <property type="match status" value="1"/>
</dbReference>
<evidence type="ECO:0000256" key="4">
    <source>
        <dbReference type="ARBA" id="ARBA00022840"/>
    </source>
</evidence>